<dbReference type="InterPro" id="IPR029058">
    <property type="entry name" value="AB_hydrolase_fold"/>
</dbReference>
<reference evidence="1 2" key="1">
    <citation type="journal article" date="2022" name="Nat. Ecol. Evol.">
        <title>A masculinizing supergene underlies an exaggerated male reproductive morph in a spider.</title>
        <authorList>
            <person name="Hendrickx F."/>
            <person name="De Corte Z."/>
            <person name="Sonet G."/>
            <person name="Van Belleghem S.M."/>
            <person name="Kostlbacher S."/>
            <person name="Vangestel C."/>
        </authorList>
    </citation>
    <scope>NUCLEOTIDE SEQUENCE [LARGE SCALE GENOMIC DNA]</scope>
    <source>
        <strain evidence="1">W744_W776</strain>
    </source>
</reference>
<evidence type="ECO:0000313" key="2">
    <source>
        <dbReference type="Proteomes" id="UP000827092"/>
    </source>
</evidence>
<protein>
    <recommendedName>
        <fullName evidence="3">AB hydrolase-1 domain-containing protein</fullName>
    </recommendedName>
</protein>
<dbReference type="Proteomes" id="UP000827092">
    <property type="component" value="Unassembled WGS sequence"/>
</dbReference>
<dbReference type="InterPro" id="IPR010463">
    <property type="entry name" value="DUF1057"/>
</dbReference>
<evidence type="ECO:0000313" key="1">
    <source>
        <dbReference type="EMBL" id="KAG8190555.1"/>
    </source>
</evidence>
<comment type="caution">
    <text evidence="1">The sequence shown here is derived from an EMBL/GenBank/DDBJ whole genome shotgun (WGS) entry which is preliminary data.</text>
</comment>
<gene>
    <name evidence="1" type="ORF">JTE90_014035</name>
</gene>
<evidence type="ECO:0008006" key="3">
    <source>
        <dbReference type="Google" id="ProtNLM"/>
    </source>
</evidence>
<dbReference type="Pfam" id="PF06342">
    <property type="entry name" value="DUF1057"/>
    <property type="match status" value="1"/>
</dbReference>
<dbReference type="PANTHER" id="PTHR47533:SF4">
    <property type="entry name" value="AB HYDROLASE-1 DOMAIN-CONTAINING PROTEIN"/>
    <property type="match status" value="1"/>
</dbReference>
<accession>A0AAV6V1D3</accession>
<organism evidence="1 2">
    <name type="scientific">Oedothorax gibbosus</name>
    <dbReference type="NCBI Taxonomy" id="931172"/>
    <lineage>
        <taxon>Eukaryota</taxon>
        <taxon>Metazoa</taxon>
        <taxon>Ecdysozoa</taxon>
        <taxon>Arthropoda</taxon>
        <taxon>Chelicerata</taxon>
        <taxon>Arachnida</taxon>
        <taxon>Araneae</taxon>
        <taxon>Araneomorphae</taxon>
        <taxon>Entelegynae</taxon>
        <taxon>Araneoidea</taxon>
        <taxon>Linyphiidae</taxon>
        <taxon>Erigoninae</taxon>
        <taxon>Oedothorax</taxon>
    </lineage>
</organism>
<keyword evidence="2" id="KW-1185">Reference proteome</keyword>
<dbReference type="SUPFAM" id="SSF53474">
    <property type="entry name" value="alpha/beta-Hydrolases"/>
    <property type="match status" value="1"/>
</dbReference>
<name>A0AAV6V1D3_9ARAC</name>
<dbReference type="Gene3D" id="3.40.50.1820">
    <property type="entry name" value="alpha/beta hydrolase"/>
    <property type="match status" value="1"/>
</dbReference>
<dbReference type="EMBL" id="JAFNEN010000180">
    <property type="protein sequence ID" value="KAG8190555.1"/>
    <property type="molecule type" value="Genomic_DNA"/>
</dbReference>
<sequence>MSTLRRGAVSFISVTCVQRNFAIGIRFTSTSSGKHSQAESLLIENDSTEKFPAPSWKSIPFEDASKERSVEIATCGQLFEKWRRENRFWSVPKSDVHFTVKYVDTGYGTSDQSMPVVVSLHGSPGSYNDFAPVTSHLYNQGVRVIAPNFPGGNDVQPKVFRHTPEEKSQYIRDFLKALRVPRVDLLLCHSSALFPGLQLSLHNEGVAVNSLCLLNPTALEIPRLLNPVWLTYSLIRLTEFPLGYKMTCLLGEKLAKKPELKGGSFQEHLLSAVTLLNSDIPKQNIPFQTLLNQNFPILLAYSENDKLIAKKSSHKMAKMMVDEEDIYTYDKEGKLNRPGGLNPFRKVMAFQNGSHFLLRTYPEKICHAVSDFLFQQFNNTVKGK</sequence>
<dbReference type="AlphaFoldDB" id="A0AAV6V1D3"/>
<proteinExistence type="predicted"/>
<dbReference type="PANTHER" id="PTHR47533">
    <property type="entry name" value="PROTEIN CBG21859"/>
    <property type="match status" value="1"/>
</dbReference>